<comment type="similarity">
    <text evidence="1">Belongs to the amidase family.</text>
</comment>
<dbReference type="InterPro" id="IPR020556">
    <property type="entry name" value="Amidase_CS"/>
</dbReference>
<dbReference type="Pfam" id="PF01425">
    <property type="entry name" value="Amidase"/>
    <property type="match status" value="1"/>
</dbReference>
<evidence type="ECO:0000313" key="5">
    <source>
        <dbReference type="Proteomes" id="UP000306740"/>
    </source>
</evidence>
<evidence type="ECO:0000259" key="2">
    <source>
        <dbReference type="Pfam" id="PF01425"/>
    </source>
</evidence>
<dbReference type="InterPro" id="IPR023631">
    <property type="entry name" value="Amidase_dom"/>
</dbReference>
<dbReference type="EMBL" id="VDFR01000165">
    <property type="protein sequence ID" value="TNC33925.1"/>
    <property type="molecule type" value="Genomic_DNA"/>
</dbReference>
<proteinExistence type="inferred from homology"/>
<evidence type="ECO:0000256" key="1">
    <source>
        <dbReference type="ARBA" id="ARBA00009199"/>
    </source>
</evidence>
<dbReference type="PANTHER" id="PTHR11895:SF7">
    <property type="entry name" value="GLUTAMYL-TRNA(GLN) AMIDOTRANSFERASE SUBUNIT A, MITOCHONDRIAL"/>
    <property type="match status" value="1"/>
</dbReference>
<dbReference type="OrthoDB" id="9811471at2"/>
<gene>
    <name evidence="4" type="ORF">FHE65_28305</name>
    <name evidence="3" type="ORF">FHE65_28535</name>
</gene>
<comment type="caution">
    <text evidence="4">The sequence shown here is derived from an EMBL/GenBank/DDBJ whole genome shotgun (WGS) entry which is preliminary data.</text>
</comment>
<reference evidence="4 5" key="1">
    <citation type="submission" date="2019-05" db="EMBL/GenBank/DDBJ databases">
        <title>Mumia sp. nov., isolated from the intestinal contents of plateau pika (Ochotona curzoniae) in the Qinghai-Tibet plateau of China.</title>
        <authorList>
            <person name="Tian Z."/>
        </authorList>
    </citation>
    <scope>NUCLEOTIDE SEQUENCE [LARGE SCALE GENOMIC DNA]</scope>
    <source>
        <strain evidence="5">527</strain>
        <strain evidence="4">Z527</strain>
    </source>
</reference>
<dbReference type="PROSITE" id="PS00571">
    <property type="entry name" value="AMIDASES"/>
    <property type="match status" value="1"/>
</dbReference>
<evidence type="ECO:0000313" key="4">
    <source>
        <dbReference type="EMBL" id="TNC33925.1"/>
    </source>
</evidence>
<dbReference type="GO" id="GO:0003824">
    <property type="term" value="F:catalytic activity"/>
    <property type="evidence" value="ECO:0007669"/>
    <property type="project" value="InterPro"/>
</dbReference>
<organism evidence="4 5">
    <name type="scientific">Mumia zhuanghuii</name>
    <dbReference type="NCBI Taxonomy" id="2585211"/>
    <lineage>
        <taxon>Bacteria</taxon>
        <taxon>Bacillati</taxon>
        <taxon>Actinomycetota</taxon>
        <taxon>Actinomycetes</taxon>
        <taxon>Propionibacteriales</taxon>
        <taxon>Nocardioidaceae</taxon>
        <taxon>Mumia</taxon>
    </lineage>
</organism>
<sequence>MPPDHGAPFSSALDVAAAYRSGETDPVAVVDALLARIEDLDAEVGAFITVTADEARASAVSARDALRSTGADILPRLFGVPTALKDLTPTAGLRTTYGSAAFADLVPDTDGSTAVRVASAGMISLGKTSTPELGLPCYTEPDVAPPARTPYDLTRGAGGSSGGAAAAVAAGLVPVAVGSDGGGSIRIPASACGLVGFKPTRGLVPETAEEIDISGLAVPGPLAGTVADAAALLDVLALTGRRMSDACSRAPGRLRVARFADPVIGDLPPDPEVLAAYEDVSRLLADLGHEIEEVAPPFGPETVAAFETVWFVGAASVSVPLEREELLRPLTRWQRERGRAATGTEYAAALLAMRQAEQRTLESYEAYDVVLTPTLGQLPAPVGALRDDSDPAADFAAQKAFTPYTSIWNIAGAPAVSLPTGWSTSGLPIGTMLAAAPGADALLMSLAAQIEDACSAPGDPWRRPPTLVAAR</sequence>
<dbReference type="InterPro" id="IPR000120">
    <property type="entry name" value="Amidase"/>
</dbReference>
<accession>A0A5C4MCX3</accession>
<feature type="domain" description="Amidase" evidence="2">
    <location>
        <begin position="29"/>
        <end position="443"/>
    </location>
</feature>
<dbReference type="SUPFAM" id="SSF75304">
    <property type="entry name" value="Amidase signature (AS) enzymes"/>
    <property type="match status" value="1"/>
</dbReference>
<dbReference type="PANTHER" id="PTHR11895">
    <property type="entry name" value="TRANSAMIDASE"/>
    <property type="match status" value="1"/>
</dbReference>
<evidence type="ECO:0000313" key="3">
    <source>
        <dbReference type="EMBL" id="TNC33697.1"/>
    </source>
</evidence>
<dbReference type="Gene3D" id="3.90.1300.10">
    <property type="entry name" value="Amidase signature (AS) domain"/>
    <property type="match status" value="1"/>
</dbReference>
<dbReference type="RefSeq" id="WP_139107039.1">
    <property type="nucleotide sequence ID" value="NZ_VDFR01000165.1"/>
</dbReference>
<dbReference type="Proteomes" id="UP000306740">
    <property type="component" value="Unassembled WGS sequence"/>
</dbReference>
<protein>
    <submittedName>
        <fullName evidence="4">Amidase</fullName>
    </submittedName>
</protein>
<dbReference type="InterPro" id="IPR036928">
    <property type="entry name" value="AS_sf"/>
</dbReference>
<name>A0A5C4MCX3_9ACTN</name>
<dbReference type="EMBL" id="VDFR01000166">
    <property type="protein sequence ID" value="TNC33697.1"/>
    <property type="molecule type" value="Genomic_DNA"/>
</dbReference>
<dbReference type="AlphaFoldDB" id="A0A5C4MCX3"/>